<proteinExistence type="predicted"/>
<dbReference type="AlphaFoldDB" id="A0A8J7LCI6"/>
<gene>
    <name evidence="1" type="ORF">I8748_31110</name>
</gene>
<keyword evidence="2" id="KW-1185">Reference proteome</keyword>
<reference evidence="1 2" key="1">
    <citation type="journal article" date="2021" name="Int. J. Syst. Evol. Microbiol.">
        <title>Amazonocrinis nigriterrae gen. nov., sp. nov., Atlanticothrix silvestris gen. nov., sp. nov. and Dendronalium phyllosphericum gen. nov., sp. nov., nostocacean cyanobacteria from Brazilian environments.</title>
        <authorList>
            <person name="Alvarenga D.O."/>
            <person name="Andreote A.P.D."/>
            <person name="Branco L.H.Z."/>
            <person name="Delbaje E."/>
            <person name="Cruz R.B."/>
            <person name="Varani A.M."/>
            <person name="Fiore M.F."/>
        </authorList>
    </citation>
    <scope>NUCLEOTIDE SEQUENCE [LARGE SCALE GENOMIC DNA]</scope>
    <source>
        <strain evidence="1 2">CENA67</strain>
    </source>
</reference>
<comment type="caution">
    <text evidence="1">The sequence shown here is derived from an EMBL/GenBank/DDBJ whole genome shotgun (WGS) entry which is preliminary data.</text>
</comment>
<sequence length="129" mass="15330">MTCDRYLEQAKSNEQAARSIENSYPDWAVTMCFYAALHWVEHYACIKGFDIGQYKEDDKESRHTCRRKYVDDLAHQLGNSNLRKAYTYLERESRKARYLQDLTSDAKMHYTKDKFTLRESFQKLLARPG</sequence>
<organism evidence="1 2">
    <name type="scientific">Amazonocrinis nigriterrae CENA67</name>
    <dbReference type="NCBI Taxonomy" id="2794033"/>
    <lineage>
        <taxon>Bacteria</taxon>
        <taxon>Bacillati</taxon>
        <taxon>Cyanobacteriota</taxon>
        <taxon>Cyanophyceae</taxon>
        <taxon>Nostocales</taxon>
        <taxon>Nostocaceae</taxon>
        <taxon>Amazonocrinis</taxon>
        <taxon>Amazonocrinis nigriterrae</taxon>
    </lineage>
</organism>
<dbReference type="Proteomes" id="UP000632766">
    <property type="component" value="Unassembled WGS sequence"/>
</dbReference>
<protein>
    <recommendedName>
        <fullName evidence="3">HEPN domain-containing protein</fullName>
    </recommendedName>
</protein>
<dbReference type="EMBL" id="JAECZC010000099">
    <property type="protein sequence ID" value="MBH8566551.1"/>
    <property type="molecule type" value="Genomic_DNA"/>
</dbReference>
<evidence type="ECO:0008006" key="3">
    <source>
        <dbReference type="Google" id="ProtNLM"/>
    </source>
</evidence>
<name>A0A8J7LCI6_9NOST</name>
<accession>A0A8J7LCI6</accession>
<dbReference type="RefSeq" id="WP_198128300.1">
    <property type="nucleotide sequence ID" value="NZ_JAECZC010000099.1"/>
</dbReference>
<evidence type="ECO:0000313" key="1">
    <source>
        <dbReference type="EMBL" id="MBH8566551.1"/>
    </source>
</evidence>
<evidence type="ECO:0000313" key="2">
    <source>
        <dbReference type="Proteomes" id="UP000632766"/>
    </source>
</evidence>